<evidence type="ECO:0000256" key="6">
    <source>
        <dbReference type="SAM" id="Phobius"/>
    </source>
</evidence>
<dbReference type="SMART" id="SM00369">
    <property type="entry name" value="LRR_TYP"/>
    <property type="match status" value="9"/>
</dbReference>
<dbReference type="SUPFAM" id="SSF52058">
    <property type="entry name" value="L domain-like"/>
    <property type="match status" value="1"/>
</dbReference>
<dbReference type="PANTHER" id="PTHR45712:SF16">
    <property type="entry name" value="LEUCINE-RICH REPEAT TRANSMEMBRANE PROTEIN FLRT2"/>
    <property type="match status" value="1"/>
</dbReference>
<evidence type="ECO:0000256" key="1">
    <source>
        <dbReference type="ARBA" id="ARBA00022614"/>
    </source>
</evidence>
<dbReference type="InterPro" id="IPR000372">
    <property type="entry name" value="LRRNT"/>
</dbReference>
<keyword evidence="1" id="KW-0433">Leucine-rich repeat</keyword>
<keyword evidence="4" id="KW-1015">Disulfide bond</keyword>
<dbReference type="PANTHER" id="PTHR45712">
    <property type="entry name" value="AGAP008170-PA"/>
    <property type="match status" value="1"/>
</dbReference>
<dbReference type="SMART" id="SM00082">
    <property type="entry name" value="LRRCT"/>
    <property type="match status" value="1"/>
</dbReference>
<dbReference type="InterPro" id="IPR013783">
    <property type="entry name" value="Ig-like_fold"/>
</dbReference>
<dbReference type="Ensembl" id="ENSGWIT00000058435.1">
    <property type="protein sequence ID" value="ENSGWIP00000054216.1"/>
    <property type="gene ID" value="ENSGWIG00000025949.1"/>
</dbReference>
<keyword evidence="5" id="KW-0325">Glycoprotein</keyword>
<dbReference type="InterPro" id="IPR003591">
    <property type="entry name" value="Leu-rich_rpt_typical-subtyp"/>
</dbReference>
<dbReference type="InterPro" id="IPR003961">
    <property type="entry name" value="FN3_dom"/>
</dbReference>
<dbReference type="CDD" id="cd00063">
    <property type="entry name" value="FN3"/>
    <property type="match status" value="1"/>
</dbReference>
<keyword evidence="6" id="KW-0472">Membrane</keyword>
<dbReference type="GO" id="GO:0005615">
    <property type="term" value="C:extracellular space"/>
    <property type="evidence" value="ECO:0007669"/>
    <property type="project" value="TreeGrafter"/>
</dbReference>
<dbReference type="Gene3D" id="3.80.10.10">
    <property type="entry name" value="Ribonuclease Inhibitor"/>
    <property type="match status" value="1"/>
</dbReference>
<keyword evidence="10" id="KW-1185">Reference proteome</keyword>
<dbReference type="Gene3D" id="2.60.40.10">
    <property type="entry name" value="Immunoglobulins"/>
    <property type="match status" value="1"/>
</dbReference>
<protein>
    <recommendedName>
        <fullName evidence="8">Fibronectin type-III domain-containing protein</fullName>
    </recommendedName>
</protein>
<accession>A0A8C5NGW1</accession>
<evidence type="ECO:0000259" key="8">
    <source>
        <dbReference type="PROSITE" id="PS50853"/>
    </source>
</evidence>
<reference evidence="9" key="2">
    <citation type="submission" date="2025-08" db="UniProtKB">
        <authorList>
            <consortium name="Ensembl"/>
        </authorList>
    </citation>
    <scope>IDENTIFICATION</scope>
</reference>
<dbReference type="SUPFAM" id="SSF49265">
    <property type="entry name" value="Fibronectin type III"/>
    <property type="match status" value="1"/>
</dbReference>
<organism evidence="9 10">
    <name type="scientific">Gouania willdenowi</name>
    <name type="common">Blunt-snouted clingfish</name>
    <name type="synonym">Lepadogaster willdenowi</name>
    <dbReference type="NCBI Taxonomy" id="441366"/>
    <lineage>
        <taxon>Eukaryota</taxon>
        <taxon>Metazoa</taxon>
        <taxon>Chordata</taxon>
        <taxon>Craniata</taxon>
        <taxon>Vertebrata</taxon>
        <taxon>Euteleostomi</taxon>
        <taxon>Actinopterygii</taxon>
        <taxon>Neopterygii</taxon>
        <taxon>Teleostei</taxon>
        <taxon>Neoteleostei</taxon>
        <taxon>Acanthomorphata</taxon>
        <taxon>Ovalentaria</taxon>
        <taxon>Blenniimorphae</taxon>
        <taxon>Blenniiformes</taxon>
        <taxon>Gobiesocoidei</taxon>
        <taxon>Gobiesocidae</taxon>
        <taxon>Gobiesocinae</taxon>
        <taxon>Gouania</taxon>
    </lineage>
</organism>
<dbReference type="PROSITE" id="PS50853">
    <property type="entry name" value="FN3"/>
    <property type="match status" value="1"/>
</dbReference>
<dbReference type="RefSeq" id="XP_028295475.1">
    <property type="nucleotide sequence ID" value="XM_028439674.1"/>
</dbReference>
<dbReference type="InterPro" id="IPR050333">
    <property type="entry name" value="SLRP"/>
</dbReference>
<dbReference type="InterPro" id="IPR000483">
    <property type="entry name" value="Cys-rich_flank_reg_C"/>
</dbReference>
<evidence type="ECO:0000256" key="2">
    <source>
        <dbReference type="ARBA" id="ARBA00022729"/>
    </source>
</evidence>
<proteinExistence type="predicted"/>
<name>A0A8C5NGW1_GOUWI</name>
<evidence type="ECO:0000256" key="3">
    <source>
        <dbReference type="ARBA" id="ARBA00022737"/>
    </source>
</evidence>
<dbReference type="OrthoDB" id="676979at2759"/>
<keyword evidence="2 7" id="KW-0732">Signal</keyword>
<dbReference type="InterPro" id="IPR032675">
    <property type="entry name" value="LRR_dom_sf"/>
</dbReference>
<dbReference type="AlphaFoldDB" id="A0A8C5NGW1"/>
<reference evidence="9" key="3">
    <citation type="submission" date="2025-09" db="UniProtKB">
        <authorList>
            <consortium name="Ensembl"/>
        </authorList>
    </citation>
    <scope>IDENTIFICATION</scope>
</reference>
<reference evidence="9" key="1">
    <citation type="submission" date="2020-06" db="EMBL/GenBank/DDBJ databases">
        <authorList>
            <consortium name="Wellcome Sanger Institute Data Sharing"/>
        </authorList>
    </citation>
    <scope>NUCLEOTIDE SEQUENCE [LARGE SCALE GENOMIC DNA]</scope>
</reference>
<evidence type="ECO:0000256" key="4">
    <source>
        <dbReference type="ARBA" id="ARBA00023157"/>
    </source>
</evidence>
<keyword evidence="6" id="KW-1133">Transmembrane helix</keyword>
<dbReference type="InterPro" id="IPR036116">
    <property type="entry name" value="FN3_sf"/>
</dbReference>
<dbReference type="Proteomes" id="UP000694680">
    <property type="component" value="Chromosome 24"/>
</dbReference>
<evidence type="ECO:0000313" key="10">
    <source>
        <dbReference type="Proteomes" id="UP000694680"/>
    </source>
</evidence>
<dbReference type="GeneID" id="114457667"/>
<dbReference type="Pfam" id="PF13855">
    <property type="entry name" value="LRR_8"/>
    <property type="match status" value="3"/>
</dbReference>
<dbReference type="CTD" id="23768"/>
<feature type="domain" description="Fibronectin type-III" evidence="8">
    <location>
        <begin position="424"/>
        <end position="519"/>
    </location>
</feature>
<dbReference type="SMART" id="SM00013">
    <property type="entry name" value="LRRNT"/>
    <property type="match status" value="1"/>
</dbReference>
<feature type="signal peptide" evidence="7">
    <location>
        <begin position="1"/>
        <end position="35"/>
    </location>
</feature>
<evidence type="ECO:0000256" key="7">
    <source>
        <dbReference type="SAM" id="SignalP"/>
    </source>
</evidence>
<gene>
    <name evidence="9" type="primary">flrt2</name>
</gene>
<evidence type="ECO:0000313" key="9">
    <source>
        <dbReference type="Ensembl" id="ENSGWIP00000054216.1"/>
    </source>
</evidence>
<keyword evidence="6" id="KW-0812">Transmembrane</keyword>
<sequence>MEFFNGPWNKDWASFLQFWLTVILSLQMQFSPVASCPDECRCDKGFVYCNERTLTSVPLGIQEGFKVLYLHNNQINNAGFPLELHNLVSVETVYLYGNQLDEFPINLPKNTRVLHLQENNIQTISRAALAQLSKLEELHLDDNSISTVGVEEGAFREAVSLKLLFLTKNHLSSVPIGLPEDLKELRLDENRIAVIAEEAFQNVTRLQRLLLDGNLLTDEGIAPGTFLELATLRELALARNSLTFPPPLLPSQSLVKLSLQENQIDQIPVAAFASLNRLEKLDISSNQLQTLTQGVFDGLSSIRHLMVRNNPWRCDCGVKWVVVWLKSLPSSINARGFVCSSPEKVRGMTIRELTLDIIECPVYPDQTPWPTLRSTPPPPPTTTPLITISPTLTTTSFPNYLDSPSPPLPPVPNNPPGPLPPYEDPLQISFHVINSTNIEVSWASYFTVTAYKITWVKRGQSQINEGMRERTVSGSRRHISLTNLEPRSVYRICVHVLDTLNSYRPGEDTICSEARTKPSASTKSSGGEQAPQDSINSTLLLAGIIGGAVLIILVTLLGFFCWHTHRKSRASSTQWKYNRGRRKDDYCEAGTKKDNSILEMTETSFQIVALNNEQLLKGDFRIQPIYTPNGGIGFRDCHLSNNSISYCKSSNVPSTEFCPT</sequence>
<feature type="transmembrane region" description="Helical" evidence="6">
    <location>
        <begin position="539"/>
        <end position="562"/>
    </location>
</feature>
<keyword evidence="3" id="KW-0677">Repeat</keyword>
<dbReference type="Pfam" id="PF00041">
    <property type="entry name" value="fn3"/>
    <property type="match status" value="1"/>
</dbReference>
<dbReference type="InterPro" id="IPR001611">
    <property type="entry name" value="Leu-rich_rpt"/>
</dbReference>
<feature type="chain" id="PRO_5034606481" description="Fibronectin type-III domain-containing protein" evidence="7">
    <location>
        <begin position="36"/>
        <end position="660"/>
    </location>
</feature>
<evidence type="ECO:0000256" key="5">
    <source>
        <dbReference type="ARBA" id="ARBA00023180"/>
    </source>
</evidence>